<evidence type="ECO:0000313" key="2">
    <source>
        <dbReference type="EMBL" id="GKU95933.1"/>
    </source>
</evidence>
<gene>
    <name evidence="2" type="ORF">SLEP1_g9230</name>
</gene>
<dbReference type="Proteomes" id="UP001054252">
    <property type="component" value="Unassembled WGS sequence"/>
</dbReference>
<comment type="caution">
    <text evidence="2">The sequence shown here is derived from an EMBL/GenBank/DDBJ whole genome shotgun (WGS) entry which is preliminary data.</text>
</comment>
<feature type="region of interest" description="Disordered" evidence="1">
    <location>
        <begin position="1"/>
        <end position="30"/>
    </location>
</feature>
<organism evidence="2 3">
    <name type="scientific">Rubroshorea leprosula</name>
    <dbReference type="NCBI Taxonomy" id="152421"/>
    <lineage>
        <taxon>Eukaryota</taxon>
        <taxon>Viridiplantae</taxon>
        <taxon>Streptophyta</taxon>
        <taxon>Embryophyta</taxon>
        <taxon>Tracheophyta</taxon>
        <taxon>Spermatophyta</taxon>
        <taxon>Magnoliopsida</taxon>
        <taxon>eudicotyledons</taxon>
        <taxon>Gunneridae</taxon>
        <taxon>Pentapetalae</taxon>
        <taxon>rosids</taxon>
        <taxon>malvids</taxon>
        <taxon>Malvales</taxon>
        <taxon>Dipterocarpaceae</taxon>
        <taxon>Rubroshorea</taxon>
    </lineage>
</organism>
<feature type="compositionally biased region" description="Basic and acidic residues" evidence="1">
    <location>
        <begin position="20"/>
        <end position="30"/>
    </location>
</feature>
<name>A0AAV5I491_9ROSI</name>
<keyword evidence="3" id="KW-1185">Reference proteome</keyword>
<sequence length="146" mass="15910">MAGPEASPRVLLFPTPPVAEQKEKNQAADTSLEKPVRSLVFSPSFLVLEHTKNPEILSPSLQHPDLLCSSSPVRRLPCGCVISGHFSVREFPCSLPPASSSPCSSGFSWRILVLDLWGALVRELSARFCASEEVKPRTGKPWEGKS</sequence>
<evidence type="ECO:0000313" key="3">
    <source>
        <dbReference type="Proteomes" id="UP001054252"/>
    </source>
</evidence>
<protein>
    <submittedName>
        <fullName evidence="2">Uncharacterized protein</fullName>
    </submittedName>
</protein>
<dbReference type="EMBL" id="BPVZ01000009">
    <property type="protein sequence ID" value="GKU95933.1"/>
    <property type="molecule type" value="Genomic_DNA"/>
</dbReference>
<dbReference type="AlphaFoldDB" id="A0AAV5I491"/>
<accession>A0AAV5I491</accession>
<evidence type="ECO:0000256" key="1">
    <source>
        <dbReference type="SAM" id="MobiDB-lite"/>
    </source>
</evidence>
<reference evidence="2 3" key="1">
    <citation type="journal article" date="2021" name="Commun. Biol.">
        <title>The genome of Shorea leprosula (Dipterocarpaceae) highlights the ecological relevance of drought in aseasonal tropical rainforests.</title>
        <authorList>
            <person name="Ng K.K.S."/>
            <person name="Kobayashi M.J."/>
            <person name="Fawcett J.A."/>
            <person name="Hatakeyama M."/>
            <person name="Paape T."/>
            <person name="Ng C.H."/>
            <person name="Ang C.C."/>
            <person name="Tnah L.H."/>
            <person name="Lee C.T."/>
            <person name="Nishiyama T."/>
            <person name="Sese J."/>
            <person name="O'Brien M.J."/>
            <person name="Copetti D."/>
            <person name="Mohd Noor M.I."/>
            <person name="Ong R.C."/>
            <person name="Putra M."/>
            <person name="Sireger I.Z."/>
            <person name="Indrioko S."/>
            <person name="Kosugi Y."/>
            <person name="Izuno A."/>
            <person name="Isagi Y."/>
            <person name="Lee S.L."/>
            <person name="Shimizu K.K."/>
        </authorList>
    </citation>
    <scope>NUCLEOTIDE SEQUENCE [LARGE SCALE GENOMIC DNA]</scope>
    <source>
        <strain evidence="2">214</strain>
    </source>
</reference>
<proteinExistence type="predicted"/>